<evidence type="ECO:0000259" key="6">
    <source>
        <dbReference type="PROSITE" id="PS50016"/>
    </source>
</evidence>
<evidence type="ECO:0000256" key="2">
    <source>
        <dbReference type="ARBA" id="ARBA00022771"/>
    </source>
</evidence>
<dbReference type="PANTHER" id="PTHR46309:SF14">
    <property type="entry name" value="PHD-TYPE DOMAIN-CONTAINING PROTEIN"/>
    <property type="match status" value="1"/>
</dbReference>
<evidence type="ECO:0000313" key="9">
    <source>
        <dbReference type="Proteomes" id="UP001346149"/>
    </source>
</evidence>
<dbReference type="Pfam" id="PF05641">
    <property type="entry name" value="Agenet"/>
    <property type="match status" value="1"/>
</dbReference>
<dbReference type="Proteomes" id="UP001346149">
    <property type="component" value="Unassembled WGS sequence"/>
</dbReference>
<dbReference type="PROSITE" id="PS51186">
    <property type="entry name" value="GNAT"/>
    <property type="match status" value="1"/>
</dbReference>
<dbReference type="SUPFAM" id="SSF57903">
    <property type="entry name" value="FYVE/PHD zinc finger"/>
    <property type="match status" value="1"/>
</dbReference>
<dbReference type="EMBL" id="JAXQNO010000011">
    <property type="protein sequence ID" value="KAK4789171.1"/>
    <property type="molecule type" value="Genomic_DNA"/>
</dbReference>
<comment type="caution">
    <text evidence="8">The sequence shown here is derived from an EMBL/GenBank/DDBJ whole genome shotgun (WGS) entry which is preliminary data.</text>
</comment>
<dbReference type="CDD" id="cd20405">
    <property type="entry name" value="Tudor_Agenet_AtDUF_rpt1_3"/>
    <property type="match status" value="1"/>
</dbReference>
<dbReference type="InterPro" id="IPR001965">
    <property type="entry name" value="Znf_PHD"/>
</dbReference>
<dbReference type="PROSITE" id="PS50016">
    <property type="entry name" value="ZF_PHD_2"/>
    <property type="match status" value="1"/>
</dbReference>
<evidence type="ECO:0000313" key="8">
    <source>
        <dbReference type="EMBL" id="KAK4789171.1"/>
    </source>
</evidence>
<dbReference type="Gene3D" id="3.30.40.10">
    <property type="entry name" value="Zinc/RING finger domain, C3HC4 (zinc finger)"/>
    <property type="match status" value="1"/>
</dbReference>
<dbReference type="InterPro" id="IPR016181">
    <property type="entry name" value="Acyl_CoA_acyltransferase"/>
</dbReference>
<accession>A0AAN7M3K1</accession>
<keyword evidence="3" id="KW-0862">Zinc</keyword>
<dbReference type="Gene3D" id="3.40.630.30">
    <property type="match status" value="1"/>
</dbReference>
<dbReference type="PROSITE" id="PS01359">
    <property type="entry name" value="ZF_PHD_1"/>
    <property type="match status" value="1"/>
</dbReference>
<dbReference type="CDD" id="cd04301">
    <property type="entry name" value="NAT_SF"/>
    <property type="match status" value="1"/>
</dbReference>
<dbReference type="InterPro" id="IPR008395">
    <property type="entry name" value="Agenet-like_dom"/>
</dbReference>
<dbReference type="InterPro" id="IPR019786">
    <property type="entry name" value="Zinc_finger_PHD-type_CS"/>
</dbReference>
<dbReference type="InterPro" id="IPR011011">
    <property type="entry name" value="Znf_FYVE_PHD"/>
</dbReference>
<dbReference type="SMART" id="SM00249">
    <property type="entry name" value="PHD"/>
    <property type="match status" value="1"/>
</dbReference>
<dbReference type="PANTHER" id="PTHR46309">
    <property type="entry name" value="PHD FINGER PROTEIN 12"/>
    <property type="match status" value="1"/>
</dbReference>
<keyword evidence="1" id="KW-0479">Metal-binding</keyword>
<sequence>MDRKKLLINERVEVRQFEEGLRGSWHPAVVIGISKLSRTVKYDELLDDQGNSRLIESIPITGAIEGLHKRWHVSLTYRGHIRPRTSILNPQPSDVKLKFGVCVDAFFQDAWWEGVIFDAQEDAMERSVYFPDEGDERKFNLSNLRPSRVWDEFSGEWADCGVWIFLELVRELNGSMPSSTFAKVLWLRLQSNYCFKKMISEWNCGTRTLWKKYLKDVVCERKIKLGKMDPTVKKLVGSKRKKMHELDNSQAEPRSSDAVVQLNSSRGLRNAELSENGGVSVLNKSRARTFSVPLRLNVRRTSRPVVSTAGTKLILSETLSMEENVAGYEKFPTDMISEEEYSKTNKTSCSVNDNRINRVTVPIRQGHYRKVKDREDKLNFSRSCQDGNKAKGLQPREDIVEDANCSLEISQSIGKDEVKNLMKRRRNFSMNSSECTQNNTRARASVVASAKRKTSCTRRNIPKGICKSDANINPTLLQEDVNSLQSKQNLSTRQRRQSTMYDCYVRNFRLKDMVSRPRRRKRKRHTTFQQSDTICFICHYGGELISCKNCSSSYHSDCIGTQVLPDENWFCTSCCCALCGSRDSIGDTDEWSKACFQCSRSYHVDCLSKLGHQISNCRMDAFCSDSCYKLFLHLHGLLGASKPTSVNGLTWTMVRSMRRDCRNWGLTRKANFVKLSHALKVIQESFQPIIELHTKRDLVKDVVYSSVSKLKRLNFEGFYVMVLQKGDEVVSAATVRVHGQKVAEMPLIATDFDYRKQGMCRLLVHELIKLLVEMGIERLVLPAASQVRTMWETSFGFSEMRLSDRLELRGYPLLGFQGTTMIQKFLGSSCRIKTRYSCR</sequence>
<reference evidence="8 9" key="1">
    <citation type="journal article" date="2023" name="Hortic Res">
        <title>Pangenome of water caltrop reveals structural variations and asymmetric subgenome divergence after allopolyploidization.</title>
        <authorList>
            <person name="Zhang X."/>
            <person name="Chen Y."/>
            <person name="Wang L."/>
            <person name="Yuan Y."/>
            <person name="Fang M."/>
            <person name="Shi L."/>
            <person name="Lu R."/>
            <person name="Comes H.P."/>
            <person name="Ma Y."/>
            <person name="Chen Y."/>
            <person name="Huang G."/>
            <person name="Zhou Y."/>
            <person name="Zheng Z."/>
            <person name="Qiu Y."/>
        </authorList>
    </citation>
    <scope>NUCLEOTIDE SEQUENCE [LARGE SCALE GENOMIC DNA]</scope>
    <source>
        <strain evidence="8">F231</strain>
    </source>
</reference>
<dbReference type="InterPro" id="IPR019787">
    <property type="entry name" value="Znf_PHD-finger"/>
</dbReference>
<organism evidence="8 9">
    <name type="scientific">Trapa natans</name>
    <name type="common">Water chestnut</name>
    <dbReference type="NCBI Taxonomy" id="22666"/>
    <lineage>
        <taxon>Eukaryota</taxon>
        <taxon>Viridiplantae</taxon>
        <taxon>Streptophyta</taxon>
        <taxon>Embryophyta</taxon>
        <taxon>Tracheophyta</taxon>
        <taxon>Spermatophyta</taxon>
        <taxon>Magnoliopsida</taxon>
        <taxon>eudicotyledons</taxon>
        <taxon>Gunneridae</taxon>
        <taxon>Pentapetalae</taxon>
        <taxon>rosids</taxon>
        <taxon>malvids</taxon>
        <taxon>Myrtales</taxon>
        <taxon>Lythraceae</taxon>
        <taxon>Trapa</taxon>
    </lineage>
</organism>
<dbReference type="Pfam" id="PF23209">
    <property type="entry name" value="IDM1_C"/>
    <property type="match status" value="1"/>
</dbReference>
<keyword evidence="2 4" id="KW-0863">Zinc-finger</keyword>
<dbReference type="SMART" id="SM00743">
    <property type="entry name" value="Agenet"/>
    <property type="match status" value="2"/>
</dbReference>
<dbReference type="InterPro" id="IPR042163">
    <property type="entry name" value="PHF12"/>
</dbReference>
<dbReference type="GO" id="GO:0006357">
    <property type="term" value="P:regulation of transcription by RNA polymerase II"/>
    <property type="evidence" value="ECO:0007669"/>
    <property type="project" value="TreeGrafter"/>
</dbReference>
<name>A0AAN7M3K1_TRANT</name>
<dbReference type="Pfam" id="PF00628">
    <property type="entry name" value="PHD"/>
    <property type="match status" value="1"/>
</dbReference>
<dbReference type="AlphaFoldDB" id="A0AAN7M3K1"/>
<proteinExistence type="predicted"/>
<feature type="domain" description="N-acetyltransferase" evidence="7">
    <location>
        <begin position="665"/>
        <end position="826"/>
    </location>
</feature>
<dbReference type="InterPro" id="IPR000182">
    <property type="entry name" value="GNAT_dom"/>
</dbReference>
<dbReference type="GO" id="GO:0005634">
    <property type="term" value="C:nucleus"/>
    <property type="evidence" value="ECO:0007669"/>
    <property type="project" value="TreeGrafter"/>
</dbReference>
<dbReference type="GO" id="GO:0003714">
    <property type="term" value="F:transcription corepressor activity"/>
    <property type="evidence" value="ECO:0007669"/>
    <property type="project" value="InterPro"/>
</dbReference>
<dbReference type="InterPro" id="IPR056511">
    <property type="entry name" value="IDM1_C"/>
</dbReference>
<dbReference type="InterPro" id="IPR013083">
    <property type="entry name" value="Znf_RING/FYVE/PHD"/>
</dbReference>
<protein>
    <submittedName>
        <fullName evidence="8">Uncharacterized protein</fullName>
    </submittedName>
</protein>
<evidence type="ECO:0000256" key="4">
    <source>
        <dbReference type="PROSITE-ProRule" id="PRU00146"/>
    </source>
</evidence>
<gene>
    <name evidence="8" type="ORF">SAY86_020490</name>
</gene>
<dbReference type="GO" id="GO:0016747">
    <property type="term" value="F:acyltransferase activity, transferring groups other than amino-acyl groups"/>
    <property type="evidence" value="ECO:0007669"/>
    <property type="project" value="InterPro"/>
</dbReference>
<dbReference type="GO" id="GO:0008270">
    <property type="term" value="F:zinc ion binding"/>
    <property type="evidence" value="ECO:0007669"/>
    <property type="project" value="UniProtKB-KW"/>
</dbReference>
<dbReference type="SUPFAM" id="SSF55729">
    <property type="entry name" value="Acyl-CoA N-acyltransferases (Nat)"/>
    <property type="match status" value="1"/>
</dbReference>
<keyword evidence="9" id="KW-1185">Reference proteome</keyword>
<evidence type="ECO:0000256" key="3">
    <source>
        <dbReference type="ARBA" id="ARBA00022833"/>
    </source>
</evidence>
<feature type="domain" description="PHD-type" evidence="6">
    <location>
        <begin position="532"/>
        <end position="577"/>
    </location>
</feature>
<dbReference type="InterPro" id="IPR014002">
    <property type="entry name" value="Agenet_dom_plant"/>
</dbReference>
<evidence type="ECO:0000256" key="1">
    <source>
        <dbReference type="ARBA" id="ARBA00022723"/>
    </source>
</evidence>
<feature type="region of interest" description="Disordered" evidence="5">
    <location>
        <begin position="237"/>
        <end position="257"/>
    </location>
</feature>
<evidence type="ECO:0000259" key="7">
    <source>
        <dbReference type="PROSITE" id="PS51186"/>
    </source>
</evidence>
<evidence type="ECO:0000256" key="5">
    <source>
        <dbReference type="SAM" id="MobiDB-lite"/>
    </source>
</evidence>